<evidence type="ECO:0000256" key="7">
    <source>
        <dbReference type="RuleBase" id="RU362091"/>
    </source>
</evidence>
<evidence type="ECO:0000256" key="2">
    <source>
        <dbReference type="ARBA" id="ARBA00006434"/>
    </source>
</evidence>
<dbReference type="InterPro" id="IPR038377">
    <property type="entry name" value="Na/Glc_symporter_sf"/>
</dbReference>
<proteinExistence type="inferred from homology"/>
<dbReference type="Gene3D" id="1.20.1730.10">
    <property type="entry name" value="Sodium/glucose cotransporter"/>
    <property type="match status" value="1"/>
</dbReference>
<sequence length="477" mass="51796">MNEAVFTPEQGWLLIAGYAGAVFSLAWLFSKRFRTTKEEFLVANRELGKWEAAFSIAATWIWAPALFIAAQKAYTQGLVGLFWFTVPNILCLVFFAYFAALIRRKAPAGFTLSAYIRARFTRRVQALYLLELIGLAACSFAVQLLAGGKVIAVLTGIPFYQVTIVLAGIALSYSVLLGLKASVVSDWAQMGFILLVGSILIPWCIQKAGGLNTLYSGLGGLDGGFRSLFNTQGLEVLYAFGIPVTIGLIAGPFGDQSFYQRAFAIREHYVKKAFIWGAVIFGIVPLLMSCLGFIAAGKSITVSDPALVNLEMVKMLLPAWALIPFVFMLMSGLISTLDSNLCAMSSLAGHDLLNTMNGDSADNTRIMSYSRFSMIILAIFALGIAQIPGVKILHLFLFYGVLRASTLLPTIMTLLSDKILEKGVFYGIIVSITIGLPIFAYGNFCQLTSWRVVGAILTVSASGIITFIASWISDKKG</sequence>
<feature type="transmembrane region" description="Helical" evidence="8">
    <location>
        <begin position="236"/>
        <end position="253"/>
    </location>
</feature>
<keyword evidence="4 8" id="KW-0812">Transmembrane</keyword>
<dbReference type="InterPro" id="IPR001734">
    <property type="entry name" value="Na/solute_symporter"/>
</dbReference>
<evidence type="ECO:0000256" key="4">
    <source>
        <dbReference type="ARBA" id="ARBA00022692"/>
    </source>
</evidence>
<comment type="similarity">
    <text evidence="2 7">Belongs to the sodium:solute symporter (SSF) (TC 2.A.21) family.</text>
</comment>
<reference evidence="9 10" key="1">
    <citation type="submission" date="2024-09" db="EMBL/GenBank/DDBJ databases">
        <title>Laminarin stimulates single cell rates of sulfate reduction while oxygen inhibits transcriptomic activity in coastal marine sediment.</title>
        <authorList>
            <person name="Lindsay M."/>
            <person name="Orcutt B."/>
            <person name="Emerson D."/>
            <person name="Stepanauskas R."/>
            <person name="D'Angelo T."/>
        </authorList>
    </citation>
    <scope>NUCLEOTIDE SEQUENCE [LARGE SCALE GENOMIC DNA]</scope>
    <source>
        <strain evidence="9">SAG AM-311-K15</strain>
    </source>
</reference>
<name>A0ABV6YSY9_UNCC1</name>
<dbReference type="PANTHER" id="PTHR48086:SF10">
    <property type="entry name" value="AGR155CP"/>
    <property type="match status" value="1"/>
</dbReference>
<evidence type="ECO:0000256" key="3">
    <source>
        <dbReference type="ARBA" id="ARBA00022448"/>
    </source>
</evidence>
<feature type="transmembrane region" description="Helical" evidence="8">
    <location>
        <begin position="126"/>
        <end position="146"/>
    </location>
</feature>
<dbReference type="PANTHER" id="PTHR48086">
    <property type="entry name" value="SODIUM/PROLINE SYMPORTER-RELATED"/>
    <property type="match status" value="1"/>
</dbReference>
<feature type="transmembrane region" description="Helical" evidence="8">
    <location>
        <begin position="191"/>
        <end position="216"/>
    </location>
</feature>
<evidence type="ECO:0008006" key="11">
    <source>
        <dbReference type="Google" id="ProtNLM"/>
    </source>
</evidence>
<keyword evidence="3" id="KW-0813">Transport</keyword>
<evidence type="ECO:0000256" key="5">
    <source>
        <dbReference type="ARBA" id="ARBA00022989"/>
    </source>
</evidence>
<keyword evidence="10" id="KW-1185">Reference proteome</keyword>
<dbReference type="Pfam" id="PF00474">
    <property type="entry name" value="SSF"/>
    <property type="match status" value="1"/>
</dbReference>
<feature type="transmembrane region" description="Helical" evidence="8">
    <location>
        <begin position="81"/>
        <end position="102"/>
    </location>
</feature>
<accession>A0ABV6YSY9</accession>
<organism evidence="9 10">
    <name type="scientific">candidate division CSSED10-310 bacterium</name>
    <dbReference type="NCBI Taxonomy" id="2855610"/>
    <lineage>
        <taxon>Bacteria</taxon>
        <taxon>Bacteria division CSSED10-310</taxon>
    </lineage>
</organism>
<feature type="transmembrane region" description="Helical" evidence="8">
    <location>
        <begin position="450"/>
        <end position="472"/>
    </location>
</feature>
<evidence type="ECO:0000256" key="1">
    <source>
        <dbReference type="ARBA" id="ARBA00004141"/>
    </source>
</evidence>
<dbReference type="EMBL" id="JBHPBY010000033">
    <property type="protein sequence ID" value="MFC1849327.1"/>
    <property type="molecule type" value="Genomic_DNA"/>
</dbReference>
<feature type="transmembrane region" description="Helical" evidence="8">
    <location>
        <begin position="158"/>
        <end position="179"/>
    </location>
</feature>
<dbReference type="PROSITE" id="PS50283">
    <property type="entry name" value="NA_SOLUT_SYMP_3"/>
    <property type="match status" value="1"/>
</dbReference>
<keyword evidence="5 8" id="KW-1133">Transmembrane helix</keyword>
<feature type="transmembrane region" description="Helical" evidence="8">
    <location>
        <begin position="12"/>
        <end position="29"/>
    </location>
</feature>
<feature type="transmembrane region" description="Helical" evidence="8">
    <location>
        <begin position="423"/>
        <end position="444"/>
    </location>
</feature>
<protein>
    <recommendedName>
        <fullName evidence="11">Sodium:solute symporter family protein</fullName>
    </recommendedName>
</protein>
<evidence type="ECO:0000313" key="10">
    <source>
        <dbReference type="Proteomes" id="UP001594351"/>
    </source>
</evidence>
<dbReference type="InterPro" id="IPR050277">
    <property type="entry name" value="Sodium:Solute_Symporter"/>
</dbReference>
<comment type="caution">
    <text evidence="9">The sequence shown here is derived from an EMBL/GenBank/DDBJ whole genome shotgun (WGS) entry which is preliminary data.</text>
</comment>
<comment type="subcellular location">
    <subcellularLocation>
        <location evidence="1">Membrane</location>
        <topology evidence="1">Multi-pass membrane protein</topology>
    </subcellularLocation>
</comment>
<feature type="transmembrane region" description="Helical" evidence="8">
    <location>
        <begin position="274"/>
        <end position="297"/>
    </location>
</feature>
<evidence type="ECO:0000313" key="9">
    <source>
        <dbReference type="EMBL" id="MFC1849327.1"/>
    </source>
</evidence>
<keyword evidence="6 8" id="KW-0472">Membrane</keyword>
<dbReference type="Proteomes" id="UP001594351">
    <property type="component" value="Unassembled WGS sequence"/>
</dbReference>
<feature type="transmembrane region" description="Helical" evidence="8">
    <location>
        <begin position="372"/>
        <end position="390"/>
    </location>
</feature>
<gene>
    <name evidence="9" type="ORF">ACFL27_03875</name>
</gene>
<evidence type="ECO:0000256" key="6">
    <source>
        <dbReference type="ARBA" id="ARBA00023136"/>
    </source>
</evidence>
<feature type="transmembrane region" description="Helical" evidence="8">
    <location>
        <begin position="317"/>
        <end position="337"/>
    </location>
</feature>
<feature type="transmembrane region" description="Helical" evidence="8">
    <location>
        <begin position="50"/>
        <end position="69"/>
    </location>
</feature>
<evidence type="ECO:0000256" key="8">
    <source>
        <dbReference type="SAM" id="Phobius"/>
    </source>
</evidence>